<evidence type="ECO:0000256" key="1">
    <source>
        <dbReference type="ARBA" id="ARBA00004613"/>
    </source>
</evidence>
<dbReference type="SUPFAM" id="SSF47266">
    <property type="entry name" value="4-helical cytokines"/>
    <property type="match status" value="1"/>
</dbReference>
<evidence type="ECO:0000256" key="7">
    <source>
        <dbReference type="ARBA" id="ARBA00022729"/>
    </source>
</evidence>
<keyword evidence="10" id="KW-0812">Transmembrane</keyword>
<evidence type="ECO:0000256" key="9">
    <source>
        <dbReference type="ARBA" id="ARBA00023180"/>
    </source>
</evidence>
<dbReference type="Pfam" id="PF03487">
    <property type="entry name" value="IL13"/>
    <property type="match status" value="1"/>
</dbReference>
<dbReference type="EMBL" id="MN857414">
    <property type="protein sequence ID" value="QID59008.1"/>
    <property type="molecule type" value="mRNA"/>
</dbReference>
<dbReference type="PRINTS" id="PR01929">
    <property type="entry name" value="INTRLEUKIN13"/>
</dbReference>
<dbReference type="InterPro" id="IPR018096">
    <property type="entry name" value="IL-4/IL-13_CS"/>
</dbReference>
<keyword evidence="5" id="KW-0202">Cytokine</keyword>
<evidence type="ECO:0000256" key="10">
    <source>
        <dbReference type="SAM" id="Phobius"/>
    </source>
</evidence>
<evidence type="ECO:0000256" key="8">
    <source>
        <dbReference type="ARBA" id="ARBA00023157"/>
    </source>
</evidence>
<dbReference type="GO" id="GO:0005615">
    <property type="term" value="C:extracellular space"/>
    <property type="evidence" value="ECO:0007669"/>
    <property type="project" value="UniProtKB-KW"/>
</dbReference>
<dbReference type="KEGG" id="ptg:102963390"/>
<keyword evidence="9" id="KW-0325">Glycoprotein</keyword>
<dbReference type="InterPro" id="IPR020470">
    <property type="entry name" value="IL-13"/>
</dbReference>
<reference evidence="11" key="1">
    <citation type="submission" date="2019-12" db="EMBL/GenBank/DDBJ databases">
        <authorList>
            <person name="Yang X."/>
            <person name="Xing M."/>
        </authorList>
    </citation>
    <scope>NUCLEOTIDE SEQUENCE</scope>
</reference>
<name>A0A6G6C238_PANTA</name>
<dbReference type="PROSITE" id="PS00838">
    <property type="entry name" value="INTERLEUKIN_4_13"/>
    <property type="match status" value="1"/>
</dbReference>
<sequence>MWFLDSTRQSGDQGGRRHTWPIKATARGQGHKPLSLGQPTCLLLAPPVLALGSMALWLTVVIALTCLGGLASPGPHSRRELKELIEELVNITQNQVSLCNGSMVWSINLTTSMQYCAALESLINVSDCTAIQRTQRMLKALCTQKPSAGQISSERSRDTKIEVIQLVKNLLNHLRRNFRHGNFK</sequence>
<dbReference type="InterPro" id="IPR001325">
    <property type="entry name" value="IL-4/IL-13"/>
</dbReference>
<keyword evidence="10" id="KW-0472">Membrane</keyword>
<dbReference type="InterPro" id="IPR009079">
    <property type="entry name" value="4_helix_cytokine-like_core"/>
</dbReference>
<keyword evidence="7" id="KW-0732">Signal</keyword>
<evidence type="ECO:0000256" key="3">
    <source>
        <dbReference type="ARBA" id="ARBA00011337"/>
    </source>
</evidence>
<dbReference type="PANTHER" id="PTHR48486">
    <property type="entry name" value="INTERLEUKIN-13"/>
    <property type="match status" value="1"/>
</dbReference>
<dbReference type="GO" id="GO:0006955">
    <property type="term" value="P:immune response"/>
    <property type="evidence" value="ECO:0007669"/>
    <property type="project" value="InterPro"/>
</dbReference>
<gene>
    <name evidence="11" type="primary">IL-13</name>
</gene>
<dbReference type="GO" id="GO:0005125">
    <property type="term" value="F:cytokine activity"/>
    <property type="evidence" value="ECO:0007669"/>
    <property type="project" value="UniProtKB-KW"/>
</dbReference>
<evidence type="ECO:0000256" key="6">
    <source>
        <dbReference type="ARBA" id="ARBA00022525"/>
    </source>
</evidence>
<comment type="subunit">
    <text evidence="3">Interacts with IL13RA2.</text>
</comment>
<evidence type="ECO:0000256" key="2">
    <source>
        <dbReference type="ARBA" id="ARBA00009855"/>
    </source>
</evidence>
<evidence type="ECO:0000256" key="5">
    <source>
        <dbReference type="ARBA" id="ARBA00022514"/>
    </source>
</evidence>
<dbReference type="CTD" id="3596"/>
<feature type="transmembrane region" description="Helical" evidence="10">
    <location>
        <begin position="48"/>
        <end position="71"/>
    </location>
</feature>
<comment type="subcellular location">
    <subcellularLocation>
        <location evidence="1">Secreted</location>
    </subcellularLocation>
</comment>
<dbReference type="GO" id="GO:0005126">
    <property type="term" value="F:cytokine receptor binding"/>
    <property type="evidence" value="ECO:0007669"/>
    <property type="project" value="InterPro"/>
</dbReference>
<accession>A0A6G6C238</accession>
<dbReference type="PANTHER" id="PTHR48486:SF1">
    <property type="entry name" value="INTERLEUKIN-13"/>
    <property type="match status" value="1"/>
</dbReference>
<dbReference type="Gene3D" id="1.20.1250.10">
    <property type="match status" value="1"/>
</dbReference>
<dbReference type="GeneID" id="102963390"/>
<keyword evidence="6" id="KW-0964">Secreted</keyword>
<dbReference type="AlphaFoldDB" id="A0A6G6C238"/>
<proteinExistence type="evidence at transcript level"/>
<comment type="similarity">
    <text evidence="2">Belongs to the IL-4/IL-13 family.</text>
</comment>
<evidence type="ECO:0000313" key="11">
    <source>
        <dbReference type="EMBL" id="QID59008.1"/>
    </source>
</evidence>
<organism evidence="11">
    <name type="scientific">Panthera tigris altaica</name>
    <name type="common">Siberian tiger</name>
    <dbReference type="NCBI Taxonomy" id="74533"/>
    <lineage>
        <taxon>Eukaryota</taxon>
        <taxon>Metazoa</taxon>
        <taxon>Chordata</taxon>
        <taxon>Craniata</taxon>
        <taxon>Vertebrata</taxon>
        <taxon>Euteleostomi</taxon>
        <taxon>Mammalia</taxon>
        <taxon>Eutheria</taxon>
        <taxon>Laurasiatheria</taxon>
        <taxon>Carnivora</taxon>
        <taxon>Feliformia</taxon>
        <taxon>Felidae</taxon>
        <taxon>Pantherinae</taxon>
        <taxon>Panthera</taxon>
    </lineage>
</organism>
<keyword evidence="10" id="KW-1133">Transmembrane helix</keyword>
<evidence type="ECO:0000256" key="4">
    <source>
        <dbReference type="ARBA" id="ARBA00016752"/>
    </source>
</evidence>
<keyword evidence="8" id="KW-1015">Disulfide bond</keyword>
<dbReference type="SMART" id="SM00190">
    <property type="entry name" value="IL4_13"/>
    <property type="match status" value="1"/>
</dbReference>
<protein>
    <recommendedName>
        <fullName evidence="4">Interleukin-13</fullName>
    </recommendedName>
</protein>